<dbReference type="EMBL" id="SNXC01000011">
    <property type="protein sequence ID" value="TDO98236.1"/>
    <property type="molecule type" value="Genomic_DNA"/>
</dbReference>
<reference evidence="1 2" key="1">
    <citation type="submission" date="2019-03" db="EMBL/GenBank/DDBJ databases">
        <title>Genomic Encyclopedia of Type Strains, Phase III (KMG-III): the genomes of soil and plant-associated and newly described type strains.</title>
        <authorList>
            <person name="Whitman W."/>
        </authorList>
    </citation>
    <scope>NUCLEOTIDE SEQUENCE [LARGE SCALE GENOMIC DNA]</scope>
    <source>
        <strain evidence="1 2">CECT 7378</strain>
    </source>
</reference>
<sequence length="114" mass="12955">MFSFPGNPEIEHWAKEQLMGNSYAFSLSDNCSLHCSLDDNEARLELELPETANSEHLIRTILSKRLEEPQLYAQTAALRSRAAFWKIVITENAQAPSVTTILKQYSLFIQLIQA</sequence>
<evidence type="ECO:0000313" key="2">
    <source>
        <dbReference type="Proteomes" id="UP000294656"/>
    </source>
</evidence>
<protein>
    <submittedName>
        <fullName evidence="1">Uncharacterized protein</fullName>
    </submittedName>
</protein>
<proteinExistence type="predicted"/>
<organism evidence="1 2">
    <name type="scientific">Marinomonas balearica</name>
    <dbReference type="NCBI Taxonomy" id="491947"/>
    <lineage>
        <taxon>Bacteria</taxon>
        <taxon>Pseudomonadati</taxon>
        <taxon>Pseudomonadota</taxon>
        <taxon>Gammaproteobacteria</taxon>
        <taxon>Oceanospirillales</taxon>
        <taxon>Oceanospirillaceae</taxon>
        <taxon>Marinomonas</taxon>
    </lineage>
</organism>
<dbReference type="AlphaFoldDB" id="A0A4R6MAE8"/>
<evidence type="ECO:0000313" key="1">
    <source>
        <dbReference type="EMBL" id="TDO98236.1"/>
    </source>
</evidence>
<accession>A0A4R6MAE8</accession>
<keyword evidence="2" id="KW-1185">Reference proteome</keyword>
<dbReference type="RefSeq" id="WP_133503663.1">
    <property type="nucleotide sequence ID" value="NZ_SNXC01000011.1"/>
</dbReference>
<gene>
    <name evidence="1" type="ORF">DFP79_1877</name>
</gene>
<dbReference type="Proteomes" id="UP000294656">
    <property type="component" value="Unassembled WGS sequence"/>
</dbReference>
<name>A0A4R6MAE8_9GAMM</name>
<dbReference type="OrthoDB" id="9916224at2"/>
<comment type="caution">
    <text evidence="1">The sequence shown here is derived from an EMBL/GenBank/DDBJ whole genome shotgun (WGS) entry which is preliminary data.</text>
</comment>